<gene>
    <name evidence="1" type="ORF">ALO70_05434</name>
</gene>
<dbReference type="InterPro" id="IPR020915">
    <property type="entry name" value="UPF0311"/>
</dbReference>
<dbReference type="EMBL" id="LJQI01000436">
    <property type="protein sequence ID" value="KPX19433.1"/>
    <property type="molecule type" value="Genomic_DNA"/>
</dbReference>
<protein>
    <submittedName>
        <fullName evidence="1">Uncharacterized protein</fullName>
    </submittedName>
</protein>
<reference evidence="1 2" key="1">
    <citation type="submission" date="2015-09" db="EMBL/GenBank/DDBJ databases">
        <title>Genome announcement of multiple Pseudomonas syringae strains.</title>
        <authorList>
            <person name="Thakur S."/>
            <person name="Wang P.W."/>
            <person name="Gong Y."/>
            <person name="Weir B.S."/>
            <person name="Guttman D.S."/>
        </authorList>
    </citation>
    <scope>NUCLEOTIDE SEQUENCE [LARGE SCALE GENOMIC DNA]</scope>
    <source>
        <strain evidence="1 2">ICMP4455</strain>
    </source>
</reference>
<organism evidence="1 2">
    <name type="scientific">Pseudomonas amygdali pv. eriobotryae</name>
    <dbReference type="NCBI Taxonomy" id="129137"/>
    <lineage>
        <taxon>Bacteria</taxon>
        <taxon>Pseudomonadati</taxon>
        <taxon>Pseudomonadota</taxon>
        <taxon>Gammaproteobacteria</taxon>
        <taxon>Pseudomonadales</taxon>
        <taxon>Pseudomonadaceae</taxon>
        <taxon>Pseudomonas</taxon>
        <taxon>Pseudomonas amygdali</taxon>
    </lineage>
</organism>
<dbReference type="PANTHER" id="PTHR37315">
    <property type="entry name" value="UPF0311 PROTEIN BLR7842"/>
    <property type="match status" value="1"/>
</dbReference>
<sequence length="221" mass="24727">MSAGFKELTGKDSADKCRRIEAFYILQIRWLRPAIHCPNSFNDGVKRSMNIIDFKKPVKRSFRGNTAVVPQLEKVLTVILKTDVPVLMGICSDGLRSSSRILGGEFHAEYFSGSVQAGGSSMQVELSSELAFLDTRFTLVTQLGELISVESQGVLLMDEVGQQELQNGVWPISDGHYQCTCTPRFKVSLGPNEWLEKSAFIGKTEYIQDNETLISFYRMKS</sequence>
<evidence type="ECO:0000313" key="2">
    <source>
        <dbReference type="Proteomes" id="UP000050490"/>
    </source>
</evidence>
<proteinExistence type="predicted"/>
<dbReference type="AlphaFoldDB" id="A0A0P9PYC3"/>
<dbReference type="PANTHER" id="PTHR37315:SF1">
    <property type="entry name" value="UPF0311 PROTEIN BLR7842"/>
    <property type="match status" value="1"/>
</dbReference>
<evidence type="ECO:0000313" key="1">
    <source>
        <dbReference type="EMBL" id="KPX19433.1"/>
    </source>
</evidence>
<accession>A0A0P9PYC3</accession>
<name>A0A0P9PYC3_PSEA0</name>
<dbReference type="PATRIC" id="fig|129137.4.peg.4941"/>
<dbReference type="Proteomes" id="UP000050490">
    <property type="component" value="Unassembled WGS sequence"/>
</dbReference>
<comment type="caution">
    <text evidence="1">The sequence shown here is derived from an EMBL/GenBank/DDBJ whole genome shotgun (WGS) entry which is preliminary data.</text>
</comment>
<dbReference type="Gene3D" id="2.40.160.20">
    <property type="match status" value="1"/>
</dbReference>
<dbReference type="Pfam" id="PF11578">
    <property type="entry name" value="DUF3237"/>
    <property type="match status" value="1"/>
</dbReference>